<evidence type="ECO:0000313" key="2">
    <source>
        <dbReference type="EMBL" id="RCN53615.1"/>
    </source>
</evidence>
<feature type="domain" description="EDRF1 N-terminal" evidence="1">
    <location>
        <begin position="80"/>
        <end position="195"/>
    </location>
</feature>
<evidence type="ECO:0000259" key="1">
    <source>
        <dbReference type="Pfam" id="PF23788"/>
    </source>
</evidence>
<reference evidence="2 3" key="1">
    <citation type="submission" date="2014-10" db="EMBL/GenBank/DDBJ databases">
        <title>Draft genome of the hookworm Ancylostoma caninum.</title>
        <authorList>
            <person name="Mitreva M."/>
        </authorList>
    </citation>
    <scope>NUCLEOTIDE SEQUENCE [LARGE SCALE GENOMIC DNA]</scope>
    <source>
        <strain evidence="2 3">Baltimore</strain>
    </source>
</reference>
<dbReference type="AlphaFoldDB" id="A0A368HEG4"/>
<keyword evidence="3" id="KW-1185">Reference proteome</keyword>
<comment type="caution">
    <text evidence="2">The sequence shown here is derived from an EMBL/GenBank/DDBJ whole genome shotgun (WGS) entry which is preliminary data.</text>
</comment>
<protein>
    <recommendedName>
        <fullName evidence="1">EDRF1 N-terminal domain-containing protein</fullName>
    </recommendedName>
</protein>
<evidence type="ECO:0000313" key="3">
    <source>
        <dbReference type="Proteomes" id="UP000252519"/>
    </source>
</evidence>
<dbReference type="Pfam" id="PF23788">
    <property type="entry name" value="EDRF1_N"/>
    <property type="match status" value="1"/>
</dbReference>
<dbReference type="GO" id="GO:0045893">
    <property type="term" value="P:positive regulation of DNA-templated transcription"/>
    <property type="evidence" value="ECO:0007669"/>
    <property type="project" value="TreeGrafter"/>
</dbReference>
<organism evidence="2 3">
    <name type="scientific">Ancylostoma caninum</name>
    <name type="common">Dog hookworm</name>
    <dbReference type="NCBI Taxonomy" id="29170"/>
    <lineage>
        <taxon>Eukaryota</taxon>
        <taxon>Metazoa</taxon>
        <taxon>Ecdysozoa</taxon>
        <taxon>Nematoda</taxon>
        <taxon>Chromadorea</taxon>
        <taxon>Rhabditida</taxon>
        <taxon>Rhabditina</taxon>
        <taxon>Rhabditomorpha</taxon>
        <taxon>Strongyloidea</taxon>
        <taxon>Ancylostomatidae</taxon>
        <taxon>Ancylostomatinae</taxon>
        <taxon>Ancylostoma</taxon>
    </lineage>
</organism>
<proteinExistence type="predicted"/>
<name>A0A368HEG4_ANCCA</name>
<sequence length="196" mass="22457">LQQKAELLPQLLWKDDEPPPANFTPQLSLYENLIWNSPIASSPNEEADGAELVLKETEFPMMFNSYSYRITSEDNSDGLAHLWEFHDFRMLVDVDLPIFGGGKFPSVSIHLSEETKPISVLTGMDIMLDQLMCNLSETILVYHEQGLVKDYEVLVKEDIPHIVGSEFDPSNLKNITENIMSFFSKNMTEQGHTYWR</sequence>
<dbReference type="EMBL" id="JOJR01000001">
    <property type="protein sequence ID" value="RCN53615.1"/>
    <property type="molecule type" value="Genomic_DNA"/>
</dbReference>
<dbReference type="PANTHER" id="PTHR15000">
    <property type="entry name" value="ERYTHROID DIFFERENTIATION-RELATED FACTOR 1"/>
    <property type="match status" value="1"/>
</dbReference>
<dbReference type="InterPro" id="IPR056582">
    <property type="entry name" value="EDRF1_N"/>
</dbReference>
<feature type="non-terminal residue" evidence="2">
    <location>
        <position position="1"/>
    </location>
</feature>
<dbReference type="PANTHER" id="PTHR15000:SF1">
    <property type="entry name" value="ERYTHROID DIFFERENTIATION-RELATED FACTOR 1"/>
    <property type="match status" value="1"/>
</dbReference>
<dbReference type="STRING" id="29170.A0A368HEG4"/>
<dbReference type="Proteomes" id="UP000252519">
    <property type="component" value="Unassembled WGS sequence"/>
</dbReference>
<accession>A0A368HEG4</accession>
<gene>
    <name evidence="2" type="ORF">ANCCAN_00109</name>
</gene>
<dbReference type="OrthoDB" id="419432at2759"/>